<keyword evidence="2" id="KW-1185">Reference proteome</keyword>
<protein>
    <submittedName>
        <fullName evidence="1">CCR4-NOT transcription complex, subunit 6-like protein</fullName>
    </submittedName>
</protein>
<name>X6N2D5_RETFI</name>
<dbReference type="GO" id="GO:0000175">
    <property type="term" value="F:3'-5'-RNA exonuclease activity"/>
    <property type="evidence" value="ECO:0007669"/>
    <property type="project" value="TreeGrafter"/>
</dbReference>
<dbReference type="PANTHER" id="PTHR12121:SF100">
    <property type="entry name" value="POLY(A)-SPECIFIC RIBONUCLEASE"/>
    <property type="match status" value="1"/>
</dbReference>
<dbReference type="Gene3D" id="3.60.10.10">
    <property type="entry name" value="Endonuclease/exonuclease/phosphatase"/>
    <property type="match status" value="1"/>
</dbReference>
<comment type="caution">
    <text evidence="1">The sequence shown here is derived from an EMBL/GenBank/DDBJ whole genome shotgun (WGS) entry which is preliminary data.</text>
</comment>
<dbReference type="Proteomes" id="UP000023152">
    <property type="component" value="Unassembled WGS sequence"/>
</dbReference>
<dbReference type="InterPro" id="IPR050410">
    <property type="entry name" value="CCR4/nocturin_mRNA_transcr"/>
</dbReference>
<reference evidence="1 2" key="1">
    <citation type="journal article" date="2013" name="Curr. Biol.">
        <title>The Genome of the Foraminiferan Reticulomyxa filosa.</title>
        <authorList>
            <person name="Glockner G."/>
            <person name="Hulsmann N."/>
            <person name="Schleicher M."/>
            <person name="Noegel A.A."/>
            <person name="Eichinger L."/>
            <person name="Gallinger C."/>
            <person name="Pawlowski J."/>
            <person name="Sierra R."/>
            <person name="Euteneuer U."/>
            <person name="Pillet L."/>
            <person name="Moustafa A."/>
            <person name="Platzer M."/>
            <person name="Groth M."/>
            <person name="Szafranski K."/>
            <person name="Schliwa M."/>
        </authorList>
    </citation>
    <scope>NUCLEOTIDE SEQUENCE [LARGE SCALE GENOMIC DNA]</scope>
</reference>
<evidence type="ECO:0000313" key="2">
    <source>
        <dbReference type="Proteomes" id="UP000023152"/>
    </source>
</evidence>
<accession>X6N2D5</accession>
<dbReference type="EMBL" id="ASPP01012960">
    <property type="protein sequence ID" value="ETO20073.1"/>
    <property type="molecule type" value="Genomic_DNA"/>
</dbReference>
<dbReference type="SUPFAM" id="SSF56219">
    <property type="entry name" value="DNase I-like"/>
    <property type="match status" value="1"/>
</dbReference>
<dbReference type="PANTHER" id="PTHR12121">
    <property type="entry name" value="CARBON CATABOLITE REPRESSOR PROTEIN 4"/>
    <property type="match status" value="1"/>
</dbReference>
<organism evidence="1 2">
    <name type="scientific">Reticulomyxa filosa</name>
    <dbReference type="NCBI Taxonomy" id="46433"/>
    <lineage>
        <taxon>Eukaryota</taxon>
        <taxon>Sar</taxon>
        <taxon>Rhizaria</taxon>
        <taxon>Retaria</taxon>
        <taxon>Foraminifera</taxon>
        <taxon>Monothalamids</taxon>
        <taxon>Reticulomyxidae</taxon>
        <taxon>Reticulomyxa</taxon>
    </lineage>
</organism>
<dbReference type="AlphaFoldDB" id="X6N2D5"/>
<gene>
    <name evidence="1" type="ORF">RFI_17144</name>
</gene>
<sequence length="178" mass="20894">MYNFVEGLVSGVYTLWTTGQLPREHLDHPCTRVPYWFEHESKKAKMDNDNDDNDDDGTLLFSSNQKEEVNAVKQIPDWSTPETMVWRSAYKDVATDNKEPLCTFKTEHFAGCLDYLFINQCFRVKSFLEMPWQNNLKCRDDTQEELQHFLDFPSMPNDVFPSDHLPLVVDLYFVPKDV</sequence>
<dbReference type="InterPro" id="IPR036691">
    <property type="entry name" value="Endo/exonu/phosph_ase_sf"/>
</dbReference>
<evidence type="ECO:0000313" key="1">
    <source>
        <dbReference type="EMBL" id="ETO20073.1"/>
    </source>
</evidence>
<proteinExistence type="predicted"/>
<dbReference type="OrthoDB" id="2866996at2759"/>